<dbReference type="HOGENOM" id="CLU_2067896_0_0_2"/>
<evidence type="ECO:0000313" key="3">
    <source>
        <dbReference type="Proteomes" id="UP000006216"/>
    </source>
</evidence>
<accession>I6V0I6</accession>
<dbReference type="AlphaFoldDB" id="I6V0I6"/>
<name>I6V0I6_9EURY</name>
<dbReference type="EMBL" id="CP003685">
    <property type="protein sequence ID" value="AFN03528.1"/>
    <property type="molecule type" value="Genomic_DNA"/>
</dbReference>
<evidence type="ECO:0000313" key="2">
    <source>
        <dbReference type="EMBL" id="AFN03528.1"/>
    </source>
</evidence>
<organism evidence="3">
    <name type="scientific">Pyrococcus furiosus COM1</name>
    <dbReference type="NCBI Taxonomy" id="1185654"/>
    <lineage>
        <taxon>Archaea</taxon>
        <taxon>Methanobacteriati</taxon>
        <taxon>Methanobacteriota</taxon>
        <taxon>Thermococci</taxon>
        <taxon>Thermococcales</taxon>
        <taxon>Thermococcaceae</taxon>
        <taxon>Pyrococcus</taxon>
    </lineage>
</organism>
<feature type="region of interest" description="Disordered" evidence="1">
    <location>
        <begin position="48"/>
        <end position="82"/>
    </location>
</feature>
<sequence>MAKSPLPLIFESLLTASPSFAYLLLEWNPNVTNAEGSIEIPMNVPKSTALVPKGNPSDNKEVTSRYEGRTHERERKDIMPPTKKALGGDVALSRILLLFSLRGLLGNIFTYSRDDAIL</sequence>
<evidence type="ECO:0000256" key="1">
    <source>
        <dbReference type="SAM" id="MobiDB-lite"/>
    </source>
</evidence>
<gene>
    <name evidence="2" type="ORF">PFC_02845</name>
</gene>
<reference evidence="2 3" key="1">
    <citation type="journal article" date="2012" name="J. Bacteriol.">
        <title>Genome Sequencing of a Genetically-Tractable Pyrococcus furiosus Strain Reveals a Highly Dynamic Genome.</title>
        <authorList>
            <person name="Bridger S.L."/>
            <person name="Lancaster W.A."/>
            <person name="Poole F.L.II."/>
            <person name="Schut G.J."/>
            <person name="Adams M.W."/>
        </authorList>
    </citation>
    <scope>NUCLEOTIDE SEQUENCE [LARGE SCALE GENOMIC DNA]</scope>
    <source>
        <strain evidence="2 3">COM1</strain>
    </source>
</reference>
<dbReference type="KEGG" id="pfi:PFC_02845"/>
<proteinExistence type="predicted"/>
<protein>
    <submittedName>
        <fullName evidence="2">Uncharacterized protein</fullName>
    </submittedName>
</protein>
<dbReference type="Proteomes" id="UP000006216">
    <property type="component" value="Chromosome"/>
</dbReference>
<feature type="compositionally biased region" description="Basic and acidic residues" evidence="1">
    <location>
        <begin position="58"/>
        <end position="78"/>
    </location>
</feature>